<dbReference type="SUPFAM" id="SSF52047">
    <property type="entry name" value="RNI-like"/>
    <property type="match status" value="1"/>
</dbReference>
<dbReference type="Pfam" id="PF23622">
    <property type="entry name" value="LRR_At1g61320_AtMIF1"/>
    <property type="match status" value="1"/>
</dbReference>
<sequence>MLPYQEEKKRRSDMISYFPQEIRDHIVSFLPLEDAIRTSILSKQWRKVCSTLSNLDFNQRHFFQLENRNLQDFKAFIYQTINLHDESDIELFKLYVDQADDEFVCHISEWVSFAFAHHVRQLQLWVLDDECQKFPFCLFSSDSLTSLILVNINLKLPKNVKFPNLRYSRFFMVEFFDDDTADQFFSNCPVLETFRFQTCSMRHHNIFTISAPNLKFLMLEPMYSPPEIKITSTNLQQIIFNGTPPPAVNLYAASCSLYRATFRFASLPATEVIDHSTRKILLELRTVKELILGPFFIEFLTRGPDLSAQLPVSCSSVEHLHLEMYPTRNQVHVITLLLRSYPNLQTLRLSVEREQLNASMFDLEEHCEIQELRDDGILKELKIVEFEYFEGSESELNLVRYLLENANVLEDLNIIFSKQDQIEATHRIDITEKMQTLTRASPYVAVSITKSNMDL</sequence>
<feature type="domain" description="F-box" evidence="1">
    <location>
        <begin position="12"/>
        <end position="60"/>
    </location>
</feature>
<dbReference type="InterPro" id="IPR053781">
    <property type="entry name" value="F-box_AtFBL13-like"/>
</dbReference>
<dbReference type="SUPFAM" id="SSF81383">
    <property type="entry name" value="F-box domain"/>
    <property type="match status" value="1"/>
</dbReference>
<dbReference type="InterPro" id="IPR006566">
    <property type="entry name" value="FBD"/>
</dbReference>
<proteinExistence type="predicted"/>
<dbReference type="InterPro" id="IPR050232">
    <property type="entry name" value="FBL13/AtMIF1-like"/>
</dbReference>
<dbReference type="InterPro" id="IPR036047">
    <property type="entry name" value="F-box-like_dom_sf"/>
</dbReference>
<reference evidence="2 3" key="1">
    <citation type="submission" date="2020-10" db="EMBL/GenBank/DDBJ databases">
        <title>The Coptis chinensis genome and diversification of protoberbering-type alkaloids.</title>
        <authorList>
            <person name="Wang B."/>
            <person name="Shu S."/>
            <person name="Song C."/>
            <person name="Liu Y."/>
        </authorList>
    </citation>
    <scope>NUCLEOTIDE SEQUENCE [LARGE SCALE GENOMIC DNA]</scope>
    <source>
        <strain evidence="2">HL-2020</strain>
        <tissue evidence="2">Leaf</tissue>
    </source>
</reference>
<dbReference type="PROSITE" id="PS50181">
    <property type="entry name" value="FBOX"/>
    <property type="match status" value="1"/>
</dbReference>
<dbReference type="InterPro" id="IPR001810">
    <property type="entry name" value="F-box_dom"/>
</dbReference>
<name>A0A835LRI0_9MAGN</name>
<protein>
    <recommendedName>
        <fullName evidence="1">F-box domain-containing protein</fullName>
    </recommendedName>
</protein>
<dbReference type="Proteomes" id="UP000631114">
    <property type="component" value="Unassembled WGS sequence"/>
</dbReference>
<accession>A0A835LRI0</accession>
<dbReference type="InterPro" id="IPR055357">
    <property type="entry name" value="LRR_At1g61320_AtMIF1"/>
</dbReference>
<dbReference type="OrthoDB" id="1933477at2759"/>
<dbReference type="SMART" id="SM00579">
    <property type="entry name" value="FBD"/>
    <property type="match status" value="1"/>
</dbReference>
<organism evidence="2 3">
    <name type="scientific">Coptis chinensis</name>
    <dbReference type="NCBI Taxonomy" id="261450"/>
    <lineage>
        <taxon>Eukaryota</taxon>
        <taxon>Viridiplantae</taxon>
        <taxon>Streptophyta</taxon>
        <taxon>Embryophyta</taxon>
        <taxon>Tracheophyta</taxon>
        <taxon>Spermatophyta</taxon>
        <taxon>Magnoliopsida</taxon>
        <taxon>Ranunculales</taxon>
        <taxon>Ranunculaceae</taxon>
        <taxon>Coptidoideae</taxon>
        <taxon>Coptis</taxon>
    </lineage>
</organism>
<dbReference type="EMBL" id="JADFTS010000005">
    <property type="protein sequence ID" value="KAF9605453.1"/>
    <property type="molecule type" value="Genomic_DNA"/>
</dbReference>
<keyword evidence="3" id="KW-1185">Reference proteome</keyword>
<dbReference type="PANTHER" id="PTHR31900">
    <property type="entry name" value="F-BOX/RNI SUPERFAMILY PROTEIN-RELATED"/>
    <property type="match status" value="1"/>
</dbReference>
<dbReference type="CDD" id="cd22160">
    <property type="entry name" value="F-box_AtFBL13-like"/>
    <property type="match status" value="1"/>
</dbReference>
<gene>
    <name evidence="2" type="ORF">IFM89_017472</name>
</gene>
<dbReference type="Pfam" id="PF00646">
    <property type="entry name" value="F-box"/>
    <property type="match status" value="1"/>
</dbReference>
<dbReference type="PANTHER" id="PTHR31900:SF30">
    <property type="entry name" value="SUPERFAMILY PROTEIN, PUTATIVE-RELATED"/>
    <property type="match status" value="1"/>
</dbReference>
<evidence type="ECO:0000313" key="3">
    <source>
        <dbReference type="Proteomes" id="UP000631114"/>
    </source>
</evidence>
<evidence type="ECO:0000313" key="2">
    <source>
        <dbReference type="EMBL" id="KAF9605453.1"/>
    </source>
</evidence>
<dbReference type="AlphaFoldDB" id="A0A835LRI0"/>
<evidence type="ECO:0000259" key="1">
    <source>
        <dbReference type="PROSITE" id="PS50181"/>
    </source>
</evidence>
<comment type="caution">
    <text evidence="2">The sequence shown here is derived from an EMBL/GenBank/DDBJ whole genome shotgun (WGS) entry which is preliminary data.</text>
</comment>
<dbReference type="Gene3D" id="1.20.1280.50">
    <property type="match status" value="1"/>
</dbReference>